<accession>A0A6H2A2Y3</accession>
<evidence type="ECO:0000313" key="1">
    <source>
        <dbReference type="EMBL" id="QJA53810.1"/>
    </source>
</evidence>
<dbReference type="AlphaFoldDB" id="A0A6H2A2Y3"/>
<sequence>MRKIYQPELGQMYFGQPWQEIKAPGKVIDALVAMQNLWYNFKKDDACPFDNTGAKYKGNKFEIHAYSWSEEEKQEFNFKWRDIKISWYKCLGRGTTINRKMKHREVEEMLMEYMKEFKK</sequence>
<organism evidence="1">
    <name type="scientific">viral metagenome</name>
    <dbReference type="NCBI Taxonomy" id="1070528"/>
    <lineage>
        <taxon>unclassified sequences</taxon>
        <taxon>metagenomes</taxon>
        <taxon>organismal metagenomes</taxon>
    </lineage>
</organism>
<proteinExistence type="predicted"/>
<reference evidence="1" key="1">
    <citation type="submission" date="2020-03" db="EMBL/GenBank/DDBJ databases">
        <title>The deep terrestrial virosphere.</title>
        <authorList>
            <person name="Holmfeldt K."/>
            <person name="Nilsson E."/>
            <person name="Simone D."/>
            <person name="Lopez-Fernandez M."/>
            <person name="Wu X."/>
            <person name="de Brujin I."/>
            <person name="Lundin D."/>
            <person name="Andersson A."/>
            <person name="Bertilsson S."/>
            <person name="Dopson M."/>
        </authorList>
    </citation>
    <scope>NUCLEOTIDE SEQUENCE</scope>
    <source>
        <strain evidence="1">TM448A04044</strain>
        <strain evidence="2">TM448B01645</strain>
    </source>
</reference>
<evidence type="ECO:0000313" key="2">
    <source>
        <dbReference type="EMBL" id="QJH99670.1"/>
    </source>
</evidence>
<dbReference type="EMBL" id="MT144453">
    <property type="protein sequence ID" value="QJA53810.1"/>
    <property type="molecule type" value="Genomic_DNA"/>
</dbReference>
<name>A0A6H2A2Y3_9ZZZZ</name>
<protein>
    <submittedName>
        <fullName evidence="1">Uncharacterized protein</fullName>
    </submittedName>
</protein>
<dbReference type="EMBL" id="MT144802">
    <property type="protein sequence ID" value="QJH99670.1"/>
    <property type="molecule type" value="Genomic_DNA"/>
</dbReference>
<gene>
    <name evidence="1" type="ORF">TM448A04044_0004</name>
    <name evidence="2" type="ORF">TM448B01645_0005</name>
</gene>